<dbReference type="RefSeq" id="XP_047764896.1">
    <property type="nucleotide sequence ID" value="XM_047910604.1"/>
</dbReference>
<dbReference type="AlphaFoldDB" id="A0A9Q8US90"/>
<reference evidence="3" key="2">
    <citation type="journal article" date="2022" name="Microb. Genom.">
        <title>A chromosome-scale genome assembly of the tomato pathogen Cladosporium fulvum reveals a compartmentalized genome architecture and the presence of a dispensable chromosome.</title>
        <authorList>
            <person name="Zaccaron A.Z."/>
            <person name="Chen L.H."/>
            <person name="Samaras A."/>
            <person name="Stergiopoulos I."/>
        </authorList>
    </citation>
    <scope>NUCLEOTIDE SEQUENCE</scope>
    <source>
        <strain evidence="3">Race5_Kim</strain>
    </source>
</reference>
<feature type="compositionally biased region" description="Polar residues" evidence="1">
    <location>
        <begin position="544"/>
        <end position="554"/>
    </location>
</feature>
<dbReference type="InterPro" id="IPR052895">
    <property type="entry name" value="HetReg/Transcr_Mod"/>
</dbReference>
<name>A0A9Q8US90_PASFU</name>
<dbReference type="OrthoDB" id="2157530at2759"/>
<dbReference type="GeneID" id="71991334"/>
<gene>
    <name evidence="3" type="ORF">CLAFUR5_11456</name>
</gene>
<evidence type="ECO:0000313" key="4">
    <source>
        <dbReference type="Proteomes" id="UP000756132"/>
    </source>
</evidence>
<sequence>MSTNGANGHIYAEDELYRKLAPDRKEIRILCLEQDNRLDRFVQNGTVAETPPTPSELIFRWEYISLSDRIVPHYDAISYSWGGDEAKAIGRTIVVNGRSLTIPKNAHEALSAVCLRHGHYRVWIDAVCIDQEDKHERNNQVSYMGDVFSKATRVCIWFGEDNSVAEPALGSVRTLLETMDPTLPDRLKTPHSGSNKSPPLSTDPRKLSTYSGWPSVYSLYANRWFTRAWVIQEVALAKQALCYQGNYPSAVDFDEVALVATYLYERRHLLPKNPKKSAQTGFENAATILTLRRHRSQKLASLLRVVYTFNCEDPHDMVYSILGLRHRSAQKPDSIHRVIPIYEEPVVEVYAKATKAAISETRSLGILKHAHSLRPFHRKRGEPDDFPSWALRMDLRGHYHINPISYRSFRFNANEFLSLVLWPNDSSRVLRVQGVLVDTIIDVSDCMRWKQAGDSSSSGWNDTLTAAAVLHETYSWAREALPAWTAKDFARKFSMTCAAGQDATGRSLHDGKEHASRLFHGFWSTANVPTSSDAPPQDDGYASETGSVHSMKSQASRASSTTRSIDVKDFDTDLAADNPDATYALSAMMKGGHHRTVYITERGALGLGTDNVQVGDVVVILFGGTVPFVLRPQAHYWHFVGDCYVEEIMHGEYIRTLNKQNRLEQAKQWFKIR</sequence>
<evidence type="ECO:0000256" key="1">
    <source>
        <dbReference type="SAM" id="MobiDB-lite"/>
    </source>
</evidence>
<dbReference type="InterPro" id="IPR010730">
    <property type="entry name" value="HET"/>
</dbReference>
<evidence type="ECO:0000259" key="2">
    <source>
        <dbReference type="Pfam" id="PF06985"/>
    </source>
</evidence>
<dbReference type="PANTHER" id="PTHR24148">
    <property type="entry name" value="ANKYRIN REPEAT DOMAIN-CONTAINING PROTEIN 39 HOMOLOG-RELATED"/>
    <property type="match status" value="1"/>
</dbReference>
<proteinExistence type="predicted"/>
<reference evidence="3" key="1">
    <citation type="submission" date="2021-12" db="EMBL/GenBank/DDBJ databases">
        <authorList>
            <person name="Zaccaron A."/>
            <person name="Stergiopoulos I."/>
        </authorList>
    </citation>
    <scope>NUCLEOTIDE SEQUENCE</scope>
    <source>
        <strain evidence="3">Race5_Kim</strain>
    </source>
</reference>
<feature type="domain" description="Heterokaryon incompatibility" evidence="2">
    <location>
        <begin position="74"/>
        <end position="233"/>
    </location>
</feature>
<dbReference type="Pfam" id="PF06985">
    <property type="entry name" value="HET"/>
    <property type="match status" value="1"/>
</dbReference>
<dbReference type="PANTHER" id="PTHR24148:SF64">
    <property type="entry name" value="HETEROKARYON INCOMPATIBILITY DOMAIN-CONTAINING PROTEIN"/>
    <property type="match status" value="1"/>
</dbReference>
<dbReference type="OMA" id="FPSWALR"/>
<dbReference type="EMBL" id="CP090170">
    <property type="protein sequence ID" value="UJO20530.1"/>
    <property type="molecule type" value="Genomic_DNA"/>
</dbReference>
<accession>A0A9Q8US90</accession>
<dbReference type="KEGG" id="ffu:CLAFUR5_11456"/>
<organism evidence="3 4">
    <name type="scientific">Passalora fulva</name>
    <name type="common">Tomato leaf mold</name>
    <name type="synonym">Cladosporium fulvum</name>
    <dbReference type="NCBI Taxonomy" id="5499"/>
    <lineage>
        <taxon>Eukaryota</taxon>
        <taxon>Fungi</taxon>
        <taxon>Dikarya</taxon>
        <taxon>Ascomycota</taxon>
        <taxon>Pezizomycotina</taxon>
        <taxon>Dothideomycetes</taxon>
        <taxon>Dothideomycetidae</taxon>
        <taxon>Mycosphaerellales</taxon>
        <taxon>Mycosphaerellaceae</taxon>
        <taxon>Fulvia</taxon>
    </lineage>
</organism>
<feature type="region of interest" description="Disordered" evidence="1">
    <location>
        <begin position="183"/>
        <end position="205"/>
    </location>
</feature>
<protein>
    <submittedName>
        <fullName evidence="3">Heterokaryon incompatibility protein 6, OR allele</fullName>
    </submittedName>
</protein>
<dbReference type="Pfam" id="PF26639">
    <property type="entry name" value="Het-6_barrel"/>
    <property type="match status" value="1"/>
</dbReference>
<dbReference type="Proteomes" id="UP000756132">
    <property type="component" value="Chromosome 8"/>
</dbReference>
<feature type="compositionally biased region" description="Polar residues" evidence="1">
    <location>
        <begin position="191"/>
        <end position="200"/>
    </location>
</feature>
<evidence type="ECO:0000313" key="3">
    <source>
        <dbReference type="EMBL" id="UJO20530.1"/>
    </source>
</evidence>
<keyword evidence="4" id="KW-1185">Reference proteome</keyword>
<feature type="region of interest" description="Disordered" evidence="1">
    <location>
        <begin position="529"/>
        <end position="562"/>
    </location>
</feature>